<accession>A0A0E0D7V9</accession>
<reference evidence="2" key="1">
    <citation type="submission" date="2015-04" db="UniProtKB">
        <authorList>
            <consortium name="EnsemblPlants"/>
        </authorList>
    </citation>
    <scope>IDENTIFICATION</scope>
</reference>
<sequence>MIQRRRRPDAWSHQQFDGIRQSIGKDDIKSTSVLGDIAHRFSSSPAKDAACDGLVTVFCTTRRYETSPAWMPTSHDIFRFGFSAREEPNGLDASSSAMVAGRPPADHVDSNVSIA</sequence>
<protein>
    <submittedName>
        <fullName evidence="2">Uncharacterized protein</fullName>
    </submittedName>
</protein>
<reference evidence="2" key="2">
    <citation type="submission" date="2018-05" db="EMBL/GenBank/DDBJ databases">
        <title>OmerRS3 (Oryza meridionalis Reference Sequence Version 3).</title>
        <authorList>
            <person name="Zhang J."/>
            <person name="Kudrna D."/>
            <person name="Lee S."/>
            <person name="Talag J."/>
            <person name="Welchert J."/>
            <person name="Wing R.A."/>
        </authorList>
    </citation>
    <scope>NUCLEOTIDE SEQUENCE [LARGE SCALE GENOMIC DNA]</scope>
    <source>
        <strain evidence="2">cv. OR44</strain>
    </source>
</reference>
<dbReference type="EnsemblPlants" id="OMERI03G33800.1">
    <property type="protein sequence ID" value="OMERI03G33800.1"/>
    <property type="gene ID" value="OMERI03G33800"/>
</dbReference>
<evidence type="ECO:0000313" key="3">
    <source>
        <dbReference type="Proteomes" id="UP000008021"/>
    </source>
</evidence>
<evidence type="ECO:0000313" key="2">
    <source>
        <dbReference type="EnsemblPlants" id="OMERI03G33800.1"/>
    </source>
</evidence>
<name>A0A0E0D7V9_9ORYZ</name>
<keyword evidence="3" id="KW-1185">Reference proteome</keyword>
<organism evidence="2">
    <name type="scientific">Oryza meridionalis</name>
    <dbReference type="NCBI Taxonomy" id="40149"/>
    <lineage>
        <taxon>Eukaryota</taxon>
        <taxon>Viridiplantae</taxon>
        <taxon>Streptophyta</taxon>
        <taxon>Embryophyta</taxon>
        <taxon>Tracheophyta</taxon>
        <taxon>Spermatophyta</taxon>
        <taxon>Magnoliopsida</taxon>
        <taxon>Liliopsida</taxon>
        <taxon>Poales</taxon>
        <taxon>Poaceae</taxon>
        <taxon>BOP clade</taxon>
        <taxon>Oryzoideae</taxon>
        <taxon>Oryzeae</taxon>
        <taxon>Oryzinae</taxon>
        <taxon>Oryza</taxon>
    </lineage>
</organism>
<proteinExistence type="predicted"/>
<evidence type="ECO:0000256" key="1">
    <source>
        <dbReference type="SAM" id="MobiDB-lite"/>
    </source>
</evidence>
<dbReference type="Gramene" id="OMERI03G33800.1">
    <property type="protein sequence ID" value="OMERI03G33800.1"/>
    <property type="gene ID" value="OMERI03G33800"/>
</dbReference>
<dbReference type="Proteomes" id="UP000008021">
    <property type="component" value="Chromosome 3"/>
</dbReference>
<feature type="region of interest" description="Disordered" evidence="1">
    <location>
        <begin position="91"/>
        <end position="115"/>
    </location>
</feature>
<dbReference type="HOGENOM" id="CLU_2112792_0_0_1"/>
<dbReference type="AlphaFoldDB" id="A0A0E0D7V9"/>